<dbReference type="Pfam" id="PF00130">
    <property type="entry name" value="C1_1"/>
    <property type="match status" value="1"/>
</dbReference>
<dbReference type="CDD" id="cd20810">
    <property type="entry name" value="C1_VAV"/>
    <property type="match status" value="1"/>
</dbReference>
<dbReference type="InterPro" id="IPR035031">
    <property type="entry name" value="Vav_SH2_invertebrate"/>
</dbReference>
<dbReference type="GeneID" id="108015225"/>
<sequence>MASSNSNSFGGVAGVNGDLWRECVAWLTRCKVIPPDHKAAQADAEIRILAMTLRDGVLLCNLVIHLDPSSMDPREFNRKPQMAQFLCSKNIKLFLDVCHNNFGIRDADLFEPTMLYDLTNFHRVLITLSKLSQCRKVQQMHPDLVGFNLQLSPSERSHSDEAIYKDLHSTDLNMRKTGSIDAASASSSAEYYDRTSQSGSLDENSDITIENGTEDIDDYIEDSLSNMCDSTIENDLEDAGVETPLLADCEAGSPMRELSFDLTLDVVGSTTDHSASNAVTPTPESYAAARCSAEMPLADAASASIAATPGPPMGRLVSTSSSSSSLLVSESQRLQRAAAAVYNYRSSMACTEHEYAYIYSEDDEKVYEDLCYVTFQAKAKPEVTTDNIACNGTGYDHTNTKEEEVYQDLCALHRTSRSQTASSTSFEQRDYVIRELIDTESNYLDVLTALKTKFMGPLERHLNKDELRVIFPRIRELADIHTKFLDKLRESLTPNAKLKMAQVFLEFREPFLIYGEYCSCLLGAIDYLADVCKKNQIIDQLVQKCERDYNVGKLQLRDILSVPMQRILKYHLLLDKLVKETSPLHDDYRSLERAKEAMIDVSQYINEVKRDSDHLVIIQKVKDSIFDLHLLQNGNGSDLLQYGRLLLDGELHIKAHEDQKTKLRYAFVFDKILIMVKALHIKTGDMQYTYRDSHNLADYRVEQSHSRRTLGRDTRFKYQLLLARKSGKTAFTLYLKSEHERDKWRKALTEAMESLEPPGCRSTDHKMEIYTFDAPTTCRHCSKFLKGRIHQGYRCKVCQISVHKGCISSTGRCKQNPVSVPPPVCDRQLSEFNWFAGNMDRETAAHRLENRRIGTYLLRVRPQGPSTAHETMYALSLKTDDHVIKHMKINQENSGDSMLYCLSSRRHFKTIVELVSYYERNDLGENFAGLNQSLQWPYKEVIATALYDYEPKAGSNQLQLRTDCQVLVIGKDGDSKGWWRGKIGDTVGYFPKEYVQEQKLASEEL</sequence>
<dbReference type="GO" id="GO:0016477">
    <property type="term" value="P:cell migration"/>
    <property type="evidence" value="ECO:0007669"/>
    <property type="project" value="TreeGrafter"/>
</dbReference>
<dbReference type="SUPFAM" id="SSF50729">
    <property type="entry name" value="PH domain-like"/>
    <property type="match status" value="1"/>
</dbReference>
<dbReference type="Gene3D" id="2.30.30.40">
    <property type="entry name" value="SH3 Domains"/>
    <property type="match status" value="1"/>
</dbReference>
<dbReference type="GO" id="GO:0005737">
    <property type="term" value="C:cytoplasm"/>
    <property type="evidence" value="ECO:0007669"/>
    <property type="project" value="TreeGrafter"/>
</dbReference>
<evidence type="ECO:0000259" key="14">
    <source>
        <dbReference type="PROSITE" id="PS50003"/>
    </source>
</evidence>
<dbReference type="PROSITE" id="PS50003">
    <property type="entry name" value="PH_DOMAIN"/>
    <property type="match status" value="1"/>
</dbReference>
<proteinExistence type="predicted"/>
<dbReference type="GO" id="GO:0008270">
    <property type="term" value="F:zinc ion binding"/>
    <property type="evidence" value="ECO:0007669"/>
    <property type="project" value="UniProtKB-KW"/>
</dbReference>
<dbReference type="PANTHER" id="PTHR45818">
    <property type="entry name" value="PROTEIN VAV"/>
    <property type="match status" value="1"/>
</dbReference>
<evidence type="ECO:0000313" key="19">
    <source>
        <dbReference type="RefSeq" id="XP_036676079.3"/>
    </source>
</evidence>
<dbReference type="Pfam" id="PF22697">
    <property type="entry name" value="SOS1_NGEF_PH"/>
    <property type="match status" value="1"/>
</dbReference>
<feature type="domain" description="SH3" evidence="13">
    <location>
        <begin position="938"/>
        <end position="1000"/>
    </location>
</feature>
<feature type="region of interest" description="Disordered" evidence="11">
    <location>
        <begin position="187"/>
        <end position="207"/>
    </location>
</feature>
<evidence type="ECO:0000256" key="10">
    <source>
        <dbReference type="PROSITE-ProRule" id="PRU00192"/>
    </source>
</evidence>
<dbReference type="InterPro" id="IPR001452">
    <property type="entry name" value="SH3_domain"/>
</dbReference>
<dbReference type="InterPro" id="IPR011993">
    <property type="entry name" value="PH-like_dom_sf"/>
</dbReference>
<dbReference type="PROSITE" id="PS50002">
    <property type="entry name" value="SH3"/>
    <property type="match status" value="1"/>
</dbReference>
<keyword evidence="5" id="KW-0677">Repeat</keyword>
<dbReference type="SUPFAM" id="SSF47576">
    <property type="entry name" value="Calponin-homology domain, CH-domain"/>
    <property type="match status" value="1"/>
</dbReference>
<evidence type="ECO:0000259" key="15">
    <source>
        <dbReference type="PROSITE" id="PS50010"/>
    </source>
</evidence>
<dbReference type="GO" id="GO:0009653">
    <property type="term" value="P:anatomical structure morphogenesis"/>
    <property type="evidence" value="ECO:0007669"/>
    <property type="project" value="UniProtKB-ARBA"/>
</dbReference>
<dbReference type="GO" id="GO:0007165">
    <property type="term" value="P:signal transduction"/>
    <property type="evidence" value="ECO:0007669"/>
    <property type="project" value="UniProtKB-ARBA"/>
</dbReference>
<dbReference type="PROSITE" id="PS50001">
    <property type="entry name" value="SH2"/>
    <property type="match status" value="1"/>
</dbReference>
<dbReference type="Gene3D" id="2.30.29.30">
    <property type="entry name" value="Pleckstrin-homology domain (PH domain)/Phosphotyrosine-binding domain (PTB)"/>
    <property type="match status" value="1"/>
</dbReference>
<dbReference type="SUPFAM" id="SSF48065">
    <property type="entry name" value="DBL homology domain (DH-domain)"/>
    <property type="match status" value="1"/>
</dbReference>
<dbReference type="SMART" id="SM00252">
    <property type="entry name" value="SH2"/>
    <property type="match status" value="1"/>
</dbReference>
<dbReference type="RefSeq" id="XP_036676079.3">
    <property type="nucleotide sequence ID" value="XM_036820184.3"/>
</dbReference>
<dbReference type="Pfam" id="PF00018">
    <property type="entry name" value="SH3_1"/>
    <property type="match status" value="1"/>
</dbReference>
<dbReference type="InterPro" id="IPR002219">
    <property type="entry name" value="PKC_DAG/PE"/>
</dbReference>
<dbReference type="Gene3D" id="1.10.418.10">
    <property type="entry name" value="Calponin-like domain"/>
    <property type="match status" value="1"/>
</dbReference>
<evidence type="ECO:0000256" key="3">
    <source>
        <dbReference type="ARBA" id="ARBA00022658"/>
    </source>
</evidence>
<dbReference type="SMART" id="SM00325">
    <property type="entry name" value="RhoGEF"/>
    <property type="match status" value="1"/>
</dbReference>
<dbReference type="Proteomes" id="UP001652628">
    <property type="component" value="Chromosome X"/>
</dbReference>
<feature type="domain" description="Calponin-homology (CH)" evidence="16">
    <location>
        <begin position="17"/>
        <end position="136"/>
    </location>
</feature>
<dbReference type="GO" id="GO:0048468">
    <property type="term" value="P:cell development"/>
    <property type="evidence" value="ECO:0007669"/>
    <property type="project" value="UniProtKB-ARBA"/>
</dbReference>
<reference evidence="19" key="1">
    <citation type="submission" date="2025-08" db="UniProtKB">
        <authorList>
            <consortium name="RefSeq"/>
        </authorList>
    </citation>
    <scope>IDENTIFICATION</scope>
</reference>
<keyword evidence="8 9" id="KW-0727">SH2 domain</keyword>
<dbReference type="GO" id="GO:0005085">
    <property type="term" value="F:guanyl-nucleotide exchange factor activity"/>
    <property type="evidence" value="ECO:0007669"/>
    <property type="project" value="UniProtKB-KW"/>
</dbReference>
<dbReference type="Pfam" id="PF00621">
    <property type="entry name" value="RhoGEF"/>
    <property type="match status" value="1"/>
</dbReference>
<protein>
    <submittedName>
        <fullName evidence="19">Protein vav isoform X3</fullName>
    </submittedName>
</protein>
<feature type="compositionally biased region" description="Polar residues" evidence="11">
    <location>
        <begin position="194"/>
        <end position="207"/>
    </location>
</feature>
<dbReference type="PROSITE" id="PS50021">
    <property type="entry name" value="CH"/>
    <property type="match status" value="1"/>
</dbReference>
<dbReference type="CDD" id="cd01223">
    <property type="entry name" value="PH_Vav"/>
    <property type="match status" value="1"/>
</dbReference>
<dbReference type="Gene3D" id="3.30.60.20">
    <property type="match status" value="1"/>
</dbReference>
<evidence type="ECO:0000259" key="16">
    <source>
        <dbReference type="PROSITE" id="PS50021"/>
    </source>
</evidence>
<evidence type="ECO:0000259" key="17">
    <source>
        <dbReference type="PROSITE" id="PS50081"/>
    </source>
</evidence>
<dbReference type="Pfam" id="PF00017">
    <property type="entry name" value="SH2"/>
    <property type="match status" value="1"/>
</dbReference>
<dbReference type="PROSITE" id="PS00479">
    <property type="entry name" value="ZF_DAG_PE_1"/>
    <property type="match status" value="1"/>
</dbReference>
<dbReference type="SMART" id="SM00233">
    <property type="entry name" value="PH"/>
    <property type="match status" value="1"/>
</dbReference>
<feature type="domain" description="DH" evidence="15">
    <location>
        <begin position="428"/>
        <end position="608"/>
    </location>
</feature>
<evidence type="ECO:0000256" key="2">
    <source>
        <dbReference type="ARBA" id="ARBA00022553"/>
    </source>
</evidence>
<keyword evidence="4" id="KW-0479">Metal-binding</keyword>
<dbReference type="Pfam" id="PF00307">
    <property type="entry name" value="CH"/>
    <property type="match status" value="1"/>
</dbReference>
<dbReference type="InterPro" id="IPR001715">
    <property type="entry name" value="CH_dom"/>
</dbReference>
<evidence type="ECO:0000259" key="12">
    <source>
        <dbReference type="PROSITE" id="PS50001"/>
    </source>
</evidence>
<evidence type="ECO:0000256" key="6">
    <source>
        <dbReference type="ARBA" id="ARBA00022771"/>
    </source>
</evidence>
<dbReference type="InterPro" id="IPR037832">
    <property type="entry name" value="PH_Vav"/>
</dbReference>
<dbReference type="InterPro" id="IPR055251">
    <property type="entry name" value="SOS1_NGEF_PH"/>
</dbReference>
<dbReference type="CDD" id="cd21201">
    <property type="entry name" value="CH_VAV"/>
    <property type="match status" value="1"/>
</dbReference>
<dbReference type="PROSITE" id="PS50010">
    <property type="entry name" value="DH_2"/>
    <property type="match status" value="1"/>
</dbReference>
<evidence type="ECO:0000256" key="9">
    <source>
        <dbReference type="PROSITE-ProRule" id="PRU00191"/>
    </source>
</evidence>
<accession>A0AB40ACR7</accession>
<dbReference type="InterPro" id="IPR000980">
    <property type="entry name" value="SH2"/>
</dbReference>
<dbReference type="InterPro" id="IPR001849">
    <property type="entry name" value="PH_domain"/>
</dbReference>
<evidence type="ECO:0000256" key="8">
    <source>
        <dbReference type="ARBA" id="ARBA00022999"/>
    </source>
</evidence>
<dbReference type="SMART" id="SM00033">
    <property type="entry name" value="CH"/>
    <property type="match status" value="1"/>
</dbReference>
<evidence type="ECO:0000256" key="4">
    <source>
        <dbReference type="ARBA" id="ARBA00022723"/>
    </source>
</evidence>
<feature type="domain" description="PH" evidence="14">
    <location>
        <begin position="644"/>
        <end position="753"/>
    </location>
</feature>
<dbReference type="InterPro" id="IPR035899">
    <property type="entry name" value="DBL_dom_sf"/>
</dbReference>
<dbReference type="SUPFAM" id="SSF50044">
    <property type="entry name" value="SH3-domain"/>
    <property type="match status" value="1"/>
</dbReference>
<dbReference type="InterPro" id="IPR036028">
    <property type="entry name" value="SH3-like_dom_sf"/>
</dbReference>
<evidence type="ECO:0000256" key="11">
    <source>
        <dbReference type="SAM" id="MobiDB-lite"/>
    </source>
</evidence>
<dbReference type="InterPro" id="IPR036860">
    <property type="entry name" value="SH2_dom_sf"/>
</dbReference>
<dbReference type="SMART" id="SM00326">
    <property type="entry name" value="SH3"/>
    <property type="match status" value="1"/>
</dbReference>
<dbReference type="AlphaFoldDB" id="A0AB40ACR7"/>
<dbReference type="SMART" id="SM00109">
    <property type="entry name" value="C1"/>
    <property type="match status" value="1"/>
</dbReference>
<feature type="domain" description="SH2" evidence="12">
    <location>
        <begin position="834"/>
        <end position="938"/>
    </location>
</feature>
<evidence type="ECO:0000256" key="5">
    <source>
        <dbReference type="ARBA" id="ARBA00022737"/>
    </source>
</evidence>
<keyword evidence="3" id="KW-0344">Guanine-nucleotide releasing factor</keyword>
<keyword evidence="2" id="KW-0597">Phosphoprotein</keyword>
<dbReference type="CDD" id="cd00160">
    <property type="entry name" value="RhoGEF"/>
    <property type="match status" value="1"/>
</dbReference>
<gene>
    <name evidence="19" type="primary">Vav</name>
</gene>
<evidence type="ECO:0000256" key="7">
    <source>
        <dbReference type="ARBA" id="ARBA00022833"/>
    </source>
</evidence>
<organism evidence="18 19">
    <name type="scientific">Drosophila suzukii</name>
    <name type="common">Spotted-wing drosophila fruit fly</name>
    <dbReference type="NCBI Taxonomy" id="28584"/>
    <lineage>
        <taxon>Eukaryota</taxon>
        <taxon>Metazoa</taxon>
        <taxon>Ecdysozoa</taxon>
        <taxon>Arthropoda</taxon>
        <taxon>Hexapoda</taxon>
        <taxon>Insecta</taxon>
        <taxon>Pterygota</taxon>
        <taxon>Neoptera</taxon>
        <taxon>Endopterygota</taxon>
        <taxon>Diptera</taxon>
        <taxon>Brachycera</taxon>
        <taxon>Muscomorpha</taxon>
        <taxon>Ephydroidea</taxon>
        <taxon>Drosophilidae</taxon>
        <taxon>Drosophila</taxon>
        <taxon>Sophophora</taxon>
    </lineage>
</organism>
<evidence type="ECO:0000256" key="1">
    <source>
        <dbReference type="ARBA" id="ARBA00022443"/>
    </source>
</evidence>
<keyword evidence="1 10" id="KW-0728">SH3 domain</keyword>
<keyword evidence="18" id="KW-1185">Reference proteome</keyword>
<dbReference type="PROSITE" id="PS50081">
    <property type="entry name" value="ZF_DAG_PE_2"/>
    <property type="match status" value="1"/>
</dbReference>
<evidence type="ECO:0000259" key="13">
    <source>
        <dbReference type="PROSITE" id="PS50002"/>
    </source>
</evidence>
<feature type="domain" description="Phorbol-ester/DAG-type" evidence="17">
    <location>
        <begin position="764"/>
        <end position="813"/>
    </location>
</feature>
<dbReference type="CDD" id="cd09940">
    <property type="entry name" value="SH2_Vav_family"/>
    <property type="match status" value="1"/>
</dbReference>
<name>A0AB40ACR7_DROSZ</name>
<keyword evidence="6" id="KW-0863">Zinc-finger</keyword>
<dbReference type="Gene3D" id="3.30.505.10">
    <property type="entry name" value="SH2 domain"/>
    <property type="match status" value="1"/>
</dbReference>
<dbReference type="Gene3D" id="1.20.900.10">
    <property type="entry name" value="Dbl homology (DH) domain"/>
    <property type="match status" value="1"/>
</dbReference>
<keyword evidence="7" id="KW-0862">Zinc</keyword>
<dbReference type="InterPro" id="IPR000219">
    <property type="entry name" value="DH_dom"/>
</dbReference>
<dbReference type="InterPro" id="IPR036872">
    <property type="entry name" value="CH_dom_sf"/>
</dbReference>
<dbReference type="PANTHER" id="PTHR45818:SF3">
    <property type="entry name" value="PROTEIN VAV"/>
    <property type="match status" value="1"/>
</dbReference>
<dbReference type="SUPFAM" id="SSF55550">
    <property type="entry name" value="SH2 domain"/>
    <property type="match status" value="1"/>
</dbReference>
<evidence type="ECO:0000313" key="18">
    <source>
        <dbReference type="Proteomes" id="UP001652628"/>
    </source>
</evidence>